<dbReference type="EMBL" id="JARBHB010000004">
    <property type="protein sequence ID" value="KAJ8886337.1"/>
    <property type="molecule type" value="Genomic_DNA"/>
</dbReference>
<reference evidence="1 2" key="1">
    <citation type="submission" date="2023-02" db="EMBL/GenBank/DDBJ databases">
        <title>LHISI_Scaffold_Assembly.</title>
        <authorList>
            <person name="Stuart O.P."/>
            <person name="Cleave R."/>
            <person name="Magrath M.J.L."/>
            <person name="Mikheyev A.S."/>
        </authorList>
    </citation>
    <scope>NUCLEOTIDE SEQUENCE [LARGE SCALE GENOMIC DNA]</scope>
    <source>
        <strain evidence="1">Daus_M_001</strain>
        <tissue evidence="1">Leg muscle</tissue>
    </source>
</reference>
<keyword evidence="2" id="KW-1185">Reference proteome</keyword>
<protein>
    <submittedName>
        <fullName evidence="1">Uncharacterized protein</fullName>
    </submittedName>
</protein>
<gene>
    <name evidence="1" type="ORF">PR048_012548</name>
</gene>
<accession>A0ABQ9HPN5</accession>
<dbReference type="Proteomes" id="UP001159363">
    <property type="component" value="Chromosome X"/>
</dbReference>
<evidence type="ECO:0000313" key="2">
    <source>
        <dbReference type="Proteomes" id="UP001159363"/>
    </source>
</evidence>
<dbReference type="InterPro" id="IPR008042">
    <property type="entry name" value="Retrotrans_Pao"/>
</dbReference>
<name>A0ABQ9HPN5_9NEOP</name>
<dbReference type="PANTHER" id="PTHR22955">
    <property type="entry name" value="RETROTRANSPOSON"/>
    <property type="match status" value="1"/>
</dbReference>
<dbReference type="PANTHER" id="PTHR22955:SF77">
    <property type="entry name" value="ASPARTIC PUTATIVE DOMAIN-CONTAINING PROTEIN-RELATED"/>
    <property type="match status" value="1"/>
</dbReference>
<organism evidence="1 2">
    <name type="scientific">Dryococelus australis</name>
    <dbReference type="NCBI Taxonomy" id="614101"/>
    <lineage>
        <taxon>Eukaryota</taxon>
        <taxon>Metazoa</taxon>
        <taxon>Ecdysozoa</taxon>
        <taxon>Arthropoda</taxon>
        <taxon>Hexapoda</taxon>
        <taxon>Insecta</taxon>
        <taxon>Pterygota</taxon>
        <taxon>Neoptera</taxon>
        <taxon>Polyneoptera</taxon>
        <taxon>Phasmatodea</taxon>
        <taxon>Verophasmatodea</taxon>
        <taxon>Anareolatae</taxon>
        <taxon>Phasmatidae</taxon>
        <taxon>Eurycanthinae</taxon>
        <taxon>Dryococelus</taxon>
    </lineage>
</organism>
<dbReference type="Pfam" id="PF05380">
    <property type="entry name" value="Peptidase_A17"/>
    <property type="match status" value="1"/>
</dbReference>
<sequence length="317" mass="36560">MLMTRPKLQTDISEISLQFHIPEIVFTAEIKQTYRQILAENYQRIEWRNSQDQPLRDYRLHAVTFPKTADILQADVYVEDDVTGAGKVTEAIALQKELIALMQAGAFQLGSFPEVLAWLSPQELQPSQLLSFDKDNPSVTKVLGLQWSTTLRLLFISYGAHKHWSKKEIARIFDPLGWLTSVLLFSETLMISGTSWNDELLPDILHKWKIFKQDLPLLSYLQLPHSIHEVLQTDNELHAFCNRSVVGYPAVVYLRSVYPDGGVKVMLLKRKSRVALSDFNMVLHWVASSHHRWKTFVVNPMCQIPELILMHDALQQW</sequence>
<proteinExistence type="predicted"/>
<comment type="caution">
    <text evidence="1">The sequence shown here is derived from an EMBL/GenBank/DDBJ whole genome shotgun (WGS) entry which is preliminary data.</text>
</comment>
<evidence type="ECO:0000313" key="1">
    <source>
        <dbReference type="EMBL" id="KAJ8886337.1"/>
    </source>
</evidence>